<dbReference type="Proteomes" id="UP000799771">
    <property type="component" value="Unassembled WGS sequence"/>
</dbReference>
<keyword evidence="3" id="KW-1185">Reference proteome</keyword>
<evidence type="ECO:0000256" key="1">
    <source>
        <dbReference type="SAM" id="MobiDB-lite"/>
    </source>
</evidence>
<name>A0A6A6AQB4_9PLEO</name>
<dbReference type="Pfam" id="PF10454">
    <property type="entry name" value="DUF2458"/>
    <property type="match status" value="1"/>
</dbReference>
<dbReference type="GeneID" id="54405107"/>
<organism evidence="2 3">
    <name type="scientific">Dothidotthia symphoricarpi CBS 119687</name>
    <dbReference type="NCBI Taxonomy" id="1392245"/>
    <lineage>
        <taxon>Eukaryota</taxon>
        <taxon>Fungi</taxon>
        <taxon>Dikarya</taxon>
        <taxon>Ascomycota</taxon>
        <taxon>Pezizomycotina</taxon>
        <taxon>Dothideomycetes</taxon>
        <taxon>Pleosporomycetidae</taxon>
        <taxon>Pleosporales</taxon>
        <taxon>Dothidotthiaceae</taxon>
        <taxon>Dothidotthia</taxon>
    </lineage>
</organism>
<dbReference type="EMBL" id="ML977499">
    <property type="protein sequence ID" value="KAF2133205.1"/>
    <property type="molecule type" value="Genomic_DNA"/>
</dbReference>
<accession>A0A6A6AQB4</accession>
<gene>
    <name evidence="2" type="ORF">P153DRAFT_307777</name>
</gene>
<dbReference type="OrthoDB" id="5363415at2759"/>
<dbReference type="RefSeq" id="XP_033527592.1">
    <property type="nucleotide sequence ID" value="XM_033664675.1"/>
</dbReference>
<feature type="region of interest" description="Disordered" evidence="1">
    <location>
        <begin position="68"/>
        <end position="91"/>
    </location>
</feature>
<dbReference type="AlphaFoldDB" id="A0A6A6AQB4"/>
<evidence type="ECO:0000313" key="2">
    <source>
        <dbReference type="EMBL" id="KAF2133205.1"/>
    </source>
</evidence>
<feature type="compositionally biased region" description="Pro residues" evidence="1">
    <location>
        <begin position="76"/>
        <end position="87"/>
    </location>
</feature>
<proteinExistence type="predicted"/>
<dbReference type="InterPro" id="IPR018858">
    <property type="entry name" value="DUF2458"/>
</dbReference>
<reference evidence="2" key="1">
    <citation type="journal article" date="2020" name="Stud. Mycol.">
        <title>101 Dothideomycetes genomes: a test case for predicting lifestyles and emergence of pathogens.</title>
        <authorList>
            <person name="Haridas S."/>
            <person name="Albert R."/>
            <person name="Binder M."/>
            <person name="Bloem J."/>
            <person name="Labutti K."/>
            <person name="Salamov A."/>
            <person name="Andreopoulos B."/>
            <person name="Baker S."/>
            <person name="Barry K."/>
            <person name="Bills G."/>
            <person name="Bluhm B."/>
            <person name="Cannon C."/>
            <person name="Castanera R."/>
            <person name="Culley D."/>
            <person name="Daum C."/>
            <person name="Ezra D."/>
            <person name="Gonzalez J."/>
            <person name="Henrissat B."/>
            <person name="Kuo A."/>
            <person name="Liang C."/>
            <person name="Lipzen A."/>
            <person name="Lutzoni F."/>
            <person name="Magnuson J."/>
            <person name="Mondo S."/>
            <person name="Nolan M."/>
            <person name="Ohm R."/>
            <person name="Pangilinan J."/>
            <person name="Park H.-J."/>
            <person name="Ramirez L."/>
            <person name="Alfaro M."/>
            <person name="Sun H."/>
            <person name="Tritt A."/>
            <person name="Yoshinaga Y."/>
            <person name="Zwiers L.-H."/>
            <person name="Turgeon B."/>
            <person name="Goodwin S."/>
            <person name="Spatafora J."/>
            <person name="Crous P."/>
            <person name="Grigoriev I."/>
        </authorList>
    </citation>
    <scope>NUCLEOTIDE SEQUENCE</scope>
    <source>
        <strain evidence="2">CBS 119687</strain>
    </source>
</reference>
<protein>
    <submittedName>
        <fullName evidence="2">Uncharacterized protein</fullName>
    </submittedName>
</protein>
<evidence type="ECO:0000313" key="3">
    <source>
        <dbReference type="Proteomes" id="UP000799771"/>
    </source>
</evidence>
<sequence>MAENNGQNFADLERILATLASLPQTANVPPQDQQHVYDPAQSYAAFQDAPQIYPQEQNTAYRQSADPRLHGRPALQHPPRPQGPPSTPLIDPSTITEWKQGLRCVSKIAAHNPNFAASVRKLMKDQEQNVASWESGRTRVIEDHKFKRENEQTLRAALSLPGLLADTAPIRTLEKEQEELEQYDAKVYRASKLMVGSQTSSLKVLGVPFFGVKPDLVLDDDDDEEPLVTGQGSQVAGKITKKQVLELQRKMLNHLLELYGD</sequence>